<organism evidence="4 5">
    <name type="scientific">Hydrogeniiclostridium mannosilyticum</name>
    <dbReference type="NCBI Taxonomy" id="2764322"/>
    <lineage>
        <taxon>Bacteria</taxon>
        <taxon>Bacillati</taxon>
        <taxon>Bacillota</taxon>
        <taxon>Clostridia</taxon>
        <taxon>Eubacteriales</taxon>
        <taxon>Acutalibacteraceae</taxon>
        <taxon>Hydrogeniiclostridium</taxon>
    </lineage>
</organism>
<reference evidence="4 5" key="1">
    <citation type="submission" date="2018-06" db="EMBL/GenBank/DDBJ databases">
        <title>Noncontiguous genome sequence of Ruminococcaceae bacterium ASD2818.</title>
        <authorList>
            <person name="Chaplin A.V."/>
            <person name="Sokolova S.R."/>
            <person name="Kochetkova T.O."/>
            <person name="Goltsov A.Y."/>
            <person name="Trofimov D.Y."/>
            <person name="Efimov B.A."/>
        </authorList>
    </citation>
    <scope>NUCLEOTIDE SEQUENCE [LARGE SCALE GENOMIC DNA]</scope>
    <source>
        <strain evidence="4 5">ASD2818</strain>
    </source>
</reference>
<dbReference type="Pfam" id="PF07508">
    <property type="entry name" value="Recombinase"/>
    <property type="match status" value="1"/>
</dbReference>
<evidence type="ECO:0000313" key="5">
    <source>
        <dbReference type="Proteomes" id="UP000249377"/>
    </source>
</evidence>
<dbReference type="PROSITE" id="PS51736">
    <property type="entry name" value="RECOMBINASES_3"/>
    <property type="match status" value="1"/>
</dbReference>
<dbReference type="GO" id="GO:0003677">
    <property type="term" value="F:DNA binding"/>
    <property type="evidence" value="ECO:0007669"/>
    <property type="project" value="InterPro"/>
</dbReference>
<protein>
    <submittedName>
        <fullName evidence="4">Recombinase</fullName>
    </submittedName>
</protein>
<dbReference type="PROSITE" id="PS51737">
    <property type="entry name" value="RECOMBINASE_DNA_BIND"/>
    <property type="match status" value="1"/>
</dbReference>
<dbReference type="RefSeq" id="WP_112331554.1">
    <property type="nucleotide sequence ID" value="NZ_QLYR01000001.1"/>
</dbReference>
<proteinExistence type="predicted"/>
<dbReference type="Pfam" id="PF13408">
    <property type="entry name" value="Zn_ribbon_recom"/>
    <property type="match status" value="1"/>
</dbReference>
<dbReference type="InterPro" id="IPR036162">
    <property type="entry name" value="Resolvase-like_N_sf"/>
</dbReference>
<dbReference type="InterPro" id="IPR050639">
    <property type="entry name" value="SSR_resolvase"/>
</dbReference>
<dbReference type="InterPro" id="IPR025827">
    <property type="entry name" value="Zn_ribbon_recom_dom"/>
</dbReference>
<feature type="domain" description="Resolvase/invertase-type recombinase catalytic" evidence="2">
    <location>
        <begin position="9"/>
        <end position="160"/>
    </location>
</feature>
<sequence>MQGNQTEKYTLLYGRLSNEDKREGTSLSIQHQEEMLRDYAAKQGFSNVLFLYDDGISGTKTNRPGFQRVLAMIREGQAATLIVTDLTRLYRNQSEANNLLEIVFPALEVRFIAITNNYDSATNTESDEDLAMFSNLFNEWYPRQTSRKINAVIQHKAEKGVRIASIPPYGYQKDPADRFKIIPDPEAAEQVRYIFNLCASGMGPEQIAKRLEQERILVPTEYAYRKFGRNHSSRNPDFPYRWSGSSVADILENPDYIGIQTSCKTHKPSYKSDLVVEVPEEKRYKVENAHEPIIDRELWDIVQRVRENKRRPTKLGEMDMLAGMVQCADCGSTHYLCRCGSWDESQYSYLCGRYHRHKETCTPHTVKALYLRETVLKAIQRLRCGAKRPGSLYLPSDGEEIRAVEKGAGGKAEGAGTGEKPASRAGQPDSRHL</sequence>
<evidence type="ECO:0000313" key="4">
    <source>
        <dbReference type="EMBL" id="RAQ30357.1"/>
    </source>
</evidence>
<dbReference type="PANTHER" id="PTHR30461:SF23">
    <property type="entry name" value="DNA RECOMBINASE-RELATED"/>
    <property type="match status" value="1"/>
</dbReference>
<dbReference type="InterPro" id="IPR038109">
    <property type="entry name" value="DNA_bind_recomb_sf"/>
</dbReference>
<accession>A0A328UER9</accession>
<name>A0A328UER9_9FIRM</name>
<dbReference type="Pfam" id="PF00239">
    <property type="entry name" value="Resolvase"/>
    <property type="match status" value="1"/>
</dbReference>
<dbReference type="Gene3D" id="3.40.50.1390">
    <property type="entry name" value="Resolvase, N-terminal catalytic domain"/>
    <property type="match status" value="1"/>
</dbReference>
<dbReference type="SUPFAM" id="SSF53041">
    <property type="entry name" value="Resolvase-like"/>
    <property type="match status" value="1"/>
</dbReference>
<dbReference type="GO" id="GO:0000150">
    <property type="term" value="F:DNA strand exchange activity"/>
    <property type="evidence" value="ECO:0007669"/>
    <property type="project" value="InterPro"/>
</dbReference>
<feature type="compositionally biased region" description="Gly residues" evidence="1">
    <location>
        <begin position="407"/>
        <end position="417"/>
    </location>
</feature>
<evidence type="ECO:0000256" key="1">
    <source>
        <dbReference type="SAM" id="MobiDB-lite"/>
    </source>
</evidence>
<keyword evidence="5" id="KW-1185">Reference proteome</keyword>
<gene>
    <name evidence="4" type="ORF">DPQ25_02305</name>
</gene>
<dbReference type="InterPro" id="IPR011109">
    <property type="entry name" value="DNA_bind_recombinase_dom"/>
</dbReference>
<dbReference type="AlphaFoldDB" id="A0A328UER9"/>
<dbReference type="EMBL" id="QLYR01000001">
    <property type="protein sequence ID" value="RAQ30357.1"/>
    <property type="molecule type" value="Genomic_DNA"/>
</dbReference>
<comment type="caution">
    <text evidence="4">The sequence shown here is derived from an EMBL/GenBank/DDBJ whole genome shotgun (WGS) entry which is preliminary data.</text>
</comment>
<dbReference type="SMART" id="SM00857">
    <property type="entry name" value="Resolvase"/>
    <property type="match status" value="1"/>
</dbReference>
<dbReference type="Proteomes" id="UP000249377">
    <property type="component" value="Unassembled WGS sequence"/>
</dbReference>
<evidence type="ECO:0000259" key="3">
    <source>
        <dbReference type="PROSITE" id="PS51737"/>
    </source>
</evidence>
<feature type="domain" description="Recombinase" evidence="3">
    <location>
        <begin position="168"/>
        <end position="312"/>
    </location>
</feature>
<dbReference type="PANTHER" id="PTHR30461">
    <property type="entry name" value="DNA-INVERTASE FROM LAMBDOID PROPHAGE"/>
    <property type="match status" value="1"/>
</dbReference>
<dbReference type="Gene3D" id="3.90.1750.20">
    <property type="entry name" value="Putative Large Serine Recombinase, Chain B, Domain 2"/>
    <property type="match status" value="1"/>
</dbReference>
<dbReference type="InterPro" id="IPR006119">
    <property type="entry name" value="Resolv_N"/>
</dbReference>
<feature type="region of interest" description="Disordered" evidence="1">
    <location>
        <begin position="404"/>
        <end position="433"/>
    </location>
</feature>
<evidence type="ECO:0000259" key="2">
    <source>
        <dbReference type="PROSITE" id="PS51736"/>
    </source>
</evidence>